<evidence type="ECO:0000313" key="6">
    <source>
        <dbReference type="Proteomes" id="UP000632063"/>
    </source>
</evidence>
<dbReference type="PANTHER" id="PTHR44846">
    <property type="entry name" value="MANNOSYL-D-GLYCERATE TRANSPORT/METABOLISM SYSTEM REPRESSOR MNGR-RELATED"/>
    <property type="match status" value="1"/>
</dbReference>
<dbReference type="SUPFAM" id="SSF46785">
    <property type="entry name" value="Winged helix' DNA-binding domain"/>
    <property type="match status" value="1"/>
</dbReference>
<dbReference type="PANTHER" id="PTHR44846:SF1">
    <property type="entry name" value="MANNOSYL-D-GLYCERATE TRANSPORT_METABOLISM SYSTEM REPRESSOR MNGR-RELATED"/>
    <property type="match status" value="1"/>
</dbReference>
<dbReference type="PRINTS" id="PR00035">
    <property type="entry name" value="HTHGNTR"/>
</dbReference>
<dbReference type="Gene3D" id="1.10.10.10">
    <property type="entry name" value="Winged helix-like DNA-binding domain superfamily/Winged helix DNA-binding domain"/>
    <property type="match status" value="1"/>
</dbReference>
<dbReference type="SUPFAM" id="SSF64288">
    <property type="entry name" value="Chorismate lyase-like"/>
    <property type="match status" value="1"/>
</dbReference>
<proteinExistence type="predicted"/>
<dbReference type="SMART" id="SM00866">
    <property type="entry name" value="UTRA"/>
    <property type="match status" value="1"/>
</dbReference>
<dbReference type="CDD" id="cd07377">
    <property type="entry name" value="WHTH_GntR"/>
    <property type="match status" value="1"/>
</dbReference>
<organism evidence="5 6">
    <name type="scientific">Roseibium litorale</name>
    <dbReference type="NCBI Taxonomy" id="2803841"/>
    <lineage>
        <taxon>Bacteria</taxon>
        <taxon>Pseudomonadati</taxon>
        <taxon>Pseudomonadota</taxon>
        <taxon>Alphaproteobacteria</taxon>
        <taxon>Hyphomicrobiales</taxon>
        <taxon>Stappiaceae</taxon>
        <taxon>Roseibium</taxon>
    </lineage>
</organism>
<evidence type="ECO:0000256" key="1">
    <source>
        <dbReference type="ARBA" id="ARBA00023015"/>
    </source>
</evidence>
<gene>
    <name evidence="5" type="ORF">IG616_14420</name>
</gene>
<dbReference type="Gene3D" id="3.40.1410.10">
    <property type="entry name" value="Chorismate lyase-like"/>
    <property type="match status" value="1"/>
</dbReference>
<dbReference type="InterPro" id="IPR000524">
    <property type="entry name" value="Tscrpt_reg_HTH_GntR"/>
</dbReference>
<keyword evidence="6" id="KW-1185">Reference proteome</keyword>
<dbReference type="Proteomes" id="UP000632063">
    <property type="component" value="Unassembled WGS sequence"/>
</dbReference>
<dbReference type="InterPro" id="IPR036390">
    <property type="entry name" value="WH_DNA-bd_sf"/>
</dbReference>
<evidence type="ECO:0000313" key="5">
    <source>
        <dbReference type="EMBL" id="MBD8892733.1"/>
    </source>
</evidence>
<feature type="domain" description="HTH gntR-type" evidence="4">
    <location>
        <begin position="13"/>
        <end position="81"/>
    </location>
</feature>
<dbReference type="InterPro" id="IPR050679">
    <property type="entry name" value="Bact_HTH_transcr_reg"/>
</dbReference>
<keyword evidence="1" id="KW-0805">Transcription regulation</keyword>
<keyword evidence="3" id="KW-0804">Transcription</keyword>
<evidence type="ECO:0000256" key="2">
    <source>
        <dbReference type="ARBA" id="ARBA00023125"/>
    </source>
</evidence>
<evidence type="ECO:0000256" key="3">
    <source>
        <dbReference type="ARBA" id="ARBA00023163"/>
    </source>
</evidence>
<keyword evidence="2" id="KW-0238">DNA-binding</keyword>
<comment type="caution">
    <text evidence="5">The sequence shown here is derived from an EMBL/GenBank/DDBJ whole genome shotgun (WGS) entry which is preliminary data.</text>
</comment>
<dbReference type="SMART" id="SM00345">
    <property type="entry name" value="HTH_GNTR"/>
    <property type="match status" value="1"/>
</dbReference>
<name>A0ABR9CPD9_9HYPH</name>
<protein>
    <submittedName>
        <fullName evidence="5">GntR family transcriptional regulator</fullName>
    </submittedName>
</protein>
<reference evidence="5 6" key="2">
    <citation type="journal article" date="2021" name="Int. J. Syst. Evol. Microbiol.">
        <title>Roseibium litorale sp. nov., isolated from a tidal flat sediment and proposal for the reclassification of Labrenzia polysiphoniae as Roseibium polysiphoniae comb. nov.</title>
        <authorList>
            <person name="Liu Y."/>
            <person name="Pei T."/>
            <person name="Du J."/>
            <person name="Chao M."/>
            <person name="Deng M.R."/>
            <person name="Zhu H."/>
        </authorList>
    </citation>
    <scope>NUCLEOTIDE SEQUENCE [LARGE SCALE GENOMIC DNA]</scope>
    <source>
        <strain evidence="5 6">4C16A</strain>
    </source>
</reference>
<accession>A0ABR9CPD9</accession>
<sequence length="253" mass="28318">MQAQSEDRHGLKIPLWVQVKAAIVEMISAEGLNPGDKLPSEAEFCNIYGVSRIVVRQAMSRLVGEGLIYRQQGRGAFVSQPRDETEFVGRVIGFSGDHDMRNRQVTRRILSSGRRKPCPKVRKLLELGEDQETVFLNRVMSVDGVPRILVESSLADDKVPGFLEVCENYKSLYGMLESHYGIVFTGAERWVEAANASEEEAQLLDVEPGTALLRIESRSSIKSGVYLEYFSALYRADQARLHFSIKTDIGSYG</sequence>
<dbReference type="Pfam" id="PF07702">
    <property type="entry name" value="UTRA"/>
    <property type="match status" value="1"/>
</dbReference>
<dbReference type="PROSITE" id="PS50949">
    <property type="entry name" value="HTH_GNTR"/>
    <property type="match status" value="1"/>
</dbReference>
<dbReference type="InterPro" id="IPR028978">
    <property type="entry name" value="Chorismate_lyase_/UTRA_dom_sf"/>
</dbReference>
<dbReference type="InterPro" id="IPR011663">
    <property type="entry name" value="UTRA"/>
</dbReference>
<dbReference type="InterPro" id="IPR036388">
    <property type="entry name" value="WH-like_DNA-bd_sf"/>
</dbReference>
<dbReference type="Pfam" id="PF00392">
    <property type="entry name" value="GntR"/>
    <property type="match status" value="1"/>
</dbReference>
<reference evidence="6" key="1">
    <citation type="submission" date="2020-09" db="EMBL/GenBank/DDBJ databases">
        <title>The genome sequence of strain Labrenzia suaedae 4C16A.</title>
        <authorList>
            <person name="Liu Y."/>
        </authorList>
    </citation>
    <scope>NUCLEOTIDE SEQUENCE [LARGE SCALE GENOMIC DNA]</scope>
    <source>
        <strain evidence="6">4C16A</strain>
    </source>
</reference>
<evidence type="ECO:0000259" key="4">
    <source>
        <dbReference type="PROSITE" id="PS50949"/>
    </source>
</evidence>
<dbReference type="EMBL" id="JACYXI010000009">
    <property type="protein sequence ID" value="MBD8892733.1"/>
    <property type="molecule type" value="Genomic_DNA"/>
</dbReference>
<dbReference type="RefSeq" id="WP_192148865.1">
    <property type="nucleotide sequence ID" value="NZ_JACYXI010000009.1"/>
</dbReference>